<feature type="transmembrane region" description="Helical" evidence="2">
    <location>
        <begin position="449"/>
        <end position="467"/>
    </location>
</feature>
<gene>
    <name evidence="3" type="ORF">IDJ81_14235</name>
</gene>
<keyword evidence="2" id="KW-0812">Transmembrane</keyword>
<feature type="transmembrane region" description="Helical" evidence="2">
    <location>
        <begin position="161"/>
        <end position="181"/>
    </location>
</feature>
<proteinExistence type="predicted"/>
<feature type="transmembrane region" description="Helical" evidence="2">
    <location>
        <begin position="320"/>
        <end position="338"/>
    </location>
</feature>
<dbReference type="PANTHER" id="PTHR38434">
    <property type="entry name" value="BLL2549 PROTEIN"/>
    <property type="match status" value="1"/>
</dbReference>
<feature type="region of interest" description="Disordered" evidence="1">
    <location>
        <begin position="47"/>
        <end position="75"/>
    </location>
</feature>
<dbReference type="RefSeq" id="WP_205441847.1">
    <property type="nucleotide sequence ID" value="NZ_CP061510.1"/>
</dbReference>
<dbReference type="InterPro" id="IPR014600">
    <property type="entry name" value="UCP035905_mem"/>
</dbReference>
<feature type="transmembrane region" description="Helical" evidence="2">
    <location>
        <begin position="218"/>
        <end position="236"/>
    </location>
</feature>
<feature type="transmembrane region" description="Helical" evidence="2">
    <location>
        <begin position="703"/>
        <end position="722"/>
    </location>
</feature>
<evidence type="ECO:0000256" key="1">
    <source>
        <dbReference type="SAM" id="MobiDB-lite"/>
    </source>
</evidence>
<feature type="transmembrane region" description="Helical" evidence="2">
    <location>
        <begin position="292"/>
        <end position="313"/>
    </location>
</feature>
<dbReference type="EMBL" id="CP061510">
    <property type="protein sequence ID" value="QSB44439.1"/>
    <property type="molecule type" value="Genomic_DNA"/>
</dbReference>
<feature type="transmembrane region" description="Helical" evidence="2">
    <location>
        <begin position="371"/>
        <end position="389"/>
    </location>
</feature>
<keyword evidence="4" id="KW-1185">Reference proteome</keyword>
<name>A0ABX7K841_9SPHN</name>
<feature type="transmembrane region" description="Helical" evidence="2">
    <location>
        <begin position="793"/>
        <end position="812"/>
    </location>
</feature>
<keyword evidence="2" id="KW-0472">Membrane</keyword>
<keyword evidence="2" id="KW-1133">Transmembrane helix</keyword>
<feature type="transmembrane region" description="Helical" evidence="2">
    <location>
        <begin position="507"/>
        <end position="530"/>
    </location>
</feature>
<reference evidence="3 4" key="1">
    <citation type="submission" date="2020-09" db="EMBL/GenBank/DDBJ databases">
        <title>Complete genome sequence of altererythrobacter flavus SS-21NJ, isolated from Dongying oil sludge in Shandong province.</title>
        <authorList>
            <person name="Sun S."/>
            <person name="Zhang Z."/>
        </authorList>
    </citation>
    <scope>NUCLEOTIDE SEQUENCE [LARGE SCALE GENOMIC DNA]</scope>
    <source>
        <strain evidence="3 4">SS-21NJ</strain>
    </source>
</reference>
<feature type="transmembrane region" description="Helical" evidence="2">
    <location>
        <begin position="479"/>
        <end position="500"/>
    </location>
</feature>
<evidence type="ECO:0000313" key="4">
    <source>
        <dbReference type="Proteomes" id="UP000663637"/>
    </source>
</evidence>
<feature type="transmembrane region" description="Helical" evidence="2">
    <location>
        <begin position="591"/>
        <end position="611"/>
    </location>
</feature>
<sequence>MDILLLALLAGAIAWLWRRVDALELTVARLQAEREAWGRGAAAAPLADAAEETREGAELAQPAVQPAQPAQPARSAIPRVARDAAPVVTASAASEQTNSASAPSEPVADSPLRNALGWRPSFDFEDLFGRLLPIWAGGVTLAVAGFFLVRWSIDAGLLTPPVRVVLAGLFGLALIAGAEVANRWRDRVADPRVAQALAGAGLATLYAAFYLAGSQYGLIGSTLAFVGLALVTAAAIALSYRFGLPCAVLGLVGGFAAPALVGGDEANLPLLTLYLGLVTAGLTLTGKQQDRVWLGMASLAGGLGWGALLLLGAAPRGGDLVVLGIYLVLLGAILPTLTGGSGRLHWLVRVGAAAIAALQLAALVHQGGYGVLEWGLYLLLGAALAWFGWRSPAMREGNAVAAAVGVALLSMWPDPAASGFASVAAVLAILFAAVPLAQIWRGHGRTIDFAQASGVALGLSAASYWQFGHFLRGESEPLLALASFALALIPAMAVWLGWSLAPHPRRVVGAGASATALAGVAGLMVMPAWAAPLVSPVLVAGVLGLRRPESGWLAIARGAAIVGLLLALFLPQPFPEMVNEIERAIGMSAEADWTDLLRWLAVTAAFAALAWREVPGRWRLASEALAALAGYIAVAQVLPPDALAWSVALVASLIAWRLPRPGALAALLGIAALWAMPALIHWLDGGVEALVGIPLQSGDLPALKAVALHIVPLVAALAVALATALRNDGAARRAAMMALGVAGTVALHTAYRHAFAAVAGADFVATGMMQRTVWEAILLGAAWLATRQSWHRTALSLALAGLAHFGWFTLMLHNPLWAEQAVGILPVIDALLPAYAVGLLTILFVRRHLPQSPAFLRWIADAAAMAVIALYALSELRHLFAGSLPVAGTMGQSEDLLRSLLGIVLAVGFLWWGARSQQRSWRIGSLVLMVLAVAKVFLVDTAGLGGLARIASFMALGFSLIGIGWFYSRQLRGSGKAEESA</sequence>
<feature type="transmembrane region" description="Helical" evidence="2">
    <location>
        <begin position="193"/>
        <end position="211"/>
    </location>
</feature>
<dbReference type="Pfam" id="PF10101">
    <property type="entry name" value="DUF2339"/>
    <property type="match status" value="1"/>
</dbReference>
<evidence type="ECO:0000256" key="2">
    <source>
        <dbReference type="SAM" id="Phobius"/>
    </source>
</evidence>
<organism evidence="3 4">
    <name type="scientific">Tsuneonella flava</name>
    <dbReference type="NCBI Taxonomy" id="2055955"/>
    <lineage>
        <taxon>Bacteria</taxon>
        <taxon>Pseudomonadati</taxon>
        <taxon>Pseudomonadota</taxon>
        <taxon>Alphaproteobacteria</taxon>
        <taxon>Sphingomonadales</taxon>
        <taxon>Erythrobacteraceae</taxon>
        <taxon>Tsuneonella</taxon>
    </lineage>
</organism>
<protein>
    <submittedName>
        <fullName evidence="3">DUF2339 domain-containing protein</fullName>
    </submittedName>
</protein>
<feature type="transmembrane region" description="Helical" evidence="2">
    <location>
        <begin position="550"/>
        <end position="570"/>
    </location>
</feature>
<feature type="transmembrane region" description="Helical" evidence="2">
    <location>
        <begin position="268"/>
        <end position="286"/>
    </location>
</feature>
<feature type="transmembrane region" description="Helical" evidence="2">
    <location>
        <begin position="858"/>
        <end position="876"/>
    </location>
</feature>
<feature type="transmembrane region" description="Helical" evidence="2">
    <location>
        <begin position="631"/>
        <end position="656"/>
    </location>
</feature>
<dbReference type="PIRSF" id="PIRSF035905">
    <property type="entry name" value="UCP035905_mp"/>
    <property type="match status" value="1"/>
</dbReference>
<feature type="transmembrane region" description="Helical" evidence="2">
    <location>
        <begin position="926"/>
        <end position="944"/>
    </location>
</feature>
<feature type="compositionally biased region" description="Low complexity" evidence="1">
    <location>
        <begin position="60"/>
        <end position="73"/>
    </location>
</feature>
<feature type="transmembrane region" description="Helical" evidence="2">
    <location>
        <begin position="127"/>
        <end position="149"/>
    </location>
</feature>
<dbReference type="InterPro" id="IPR019286">
    <property type="entry name" value="DUF2339_TM"/>
</dbReference>
<feature type="transmembrane region" description="Helical" evidence="2">
    <location>
        <begin position="950"/>
        <end position="967"/>
    </location>
</feature>
<dbReference type="Proteomes" id="UP000663637">
    <property type="component" value="Chromosome"/>
</dbReference>
<dbReference type="PANTHER" id="PTHR38434:SF1">
    <property type="entry name" value="BLL2549 PROTEIN"/>
    <property type="match status" value="1"/>
</dbReference>
<feature type="transmembrane region" description="Helical" evidence="2">
    <location>
        <begin position="416"/>
        <end position="437"/>
    </location>
</feature>
<accession>A0ABX7K841</accession>
<evidence type="ECO:0000313" key="3">
    <source>
        <dbReference type="EMBL" id="QSB44439.1"/>
    </source>
</evidence>
<feature type="transmembrane region" description="Helical" evidence="2">
    <location>
        <begin position="242"/>
        <end position="261"/>
    </location>
</feature>
<feature type="transmembrane region" description="Helical" evidence="2">
    <location>
        <begin position="896"/>
        <end position="914"/>
    </location>
</feature>
<feature type="transmembrane region" description="Helical" evidence="2">
    <location>
        <begin position="824"/>
        <end position="846"/>
    </location>
</feature>
<feature type="transmembrane region" description="Helical" evidence="2">
    <location>
        <begin position="663"/>
        <end position="683"/>
    </location>
</feature>